<gene>
    <name evidence="2" type="ORF">METZ01_LOCUS332458</name>
</gene>
<proteinExistence type="predicted"/>
<protein>
    <submittedName>
        <fullName evidence="2">Uncharacterized protein</fullName>
    </submittedName>
</protein>
<feature type="transmembrane region" description="Helical" evidence="1">
    <location>
        <begin position="120"/>
        <end position="140"/>
    </location>
</feature>
<accession>A0A382Q1Y6</accession>
<dbReference type="EMBL" id="UINC01111410">
    <property type="protein sequence ID" value="SVC79604.1"/>
    <property type="molecule type" value="Genomic_DNA"/>
</dbReference>
<keyword evidence="1" id="KW-0812">Transmembrane</keyword>
<sequence>MTLFVLGLILESVFYFSSYVRFTVWALVLGITLIGVSWLIITGQKIRKNSLQRYRWSYLAKNAGKYTFPKDDTLINALQIEESAQGSSSKELSNAFLKQTSKKLAKLDLSKLFPLHRIEIWKQVTLIGLTITIFLLAITWRHSVSSLYRWSHPKTEF</sequence>
<feature type="transmembrane region" description="Helical" evidence="1">
    <location>
        <begin position="20"/>
        <end position="41"/>
    </location>
</feature>
<organism evidence="2">
    <name type="scientific">marine metagenome</name>
    <dbReference type="NCBI Taxonomy" id="408172"/>
    <lineage>
        <taxon>unclassified sequences</taxon>
        <taxon>metagenomes</taxon>
        <taxon>ecological metagenomes</taxon>
    </lineage>
</organism>
<reference evidence="2" key="1">
    <citation type="submission" date="2018-05" db="EMBL/GenBank/DDBJ databases">
        <authorList>
            <person name="Lanie J.A."/>
            <person name="Ng W.-L."/>
            <person name="Kazmierczak K.M."/>
            <person name="Andrzejewski T.M."/>
            <person name="Davidsen T.M."/>
            <person name="Wayne K.J."/>
            <person name="Tettelin H."/>
            <person name="Glass J.I."/>
            <person name="Rusch D."/>
            <person name="Podicherti R."/>
            <person name="Tsui H.-C.T."/>
            <person name="Winkler M.E."/>
        </authorList>
    </citation>
    <scope>NUCLEOTIDE SEQUENCE</scope>
</reference>
<keyword evidence="1" id="KW-0472">Membrane</keyword>
<name>A0A382Q1Y6_9ZZZZ</name>
<feature type="non-terminal residue" evidence="2">
    <location>
        <position position="157"/>
    </location>
</feature>
<evidence type="ECO:0000256" key="1">
    <source>
        <dbReference type="SAM" id="Phobius"/>
    </source>
</evidence>
<keyword evidence="1" id="KW-1133">Transmembrane helix</keyword>
<dbReference type="AlphaFoldDB" id="A0A382Q1Y6"/>
<evidence type="ECO:0000313" key="2">
    <source>
        <dbReference type="EMBL" id="SVC79604.1"/>
    </source>
</evidence>